<dbReference type="InterPro" id="IPR003796">
    <property type="entry name" value="RNR_NrdR-like"/>
</dbReference>
<evidence type="ECO:0000256" key="1">
    <source>
        <dbReference type="ARBA" id="ARBA00022741"/>
    </source>
</evidence>
<dbReference type="Pfam" id="PF03477">
    <property type="entry name" value="ATP-cone"/>
    <property type="match status" value="1"/>
</dbReference>
<evidence type="ECO:0000313" key="5">
    <source>
        <dbReference type="EMBL" id="KKQ97555.1"/>
    </source>
</evidence>
<organism evidence="5 6">
    <name type="scientific">Candidatus Woesebacteria bacterium GW2011_GWA1_39_12</name>
    <dbReference type="NCBI Taxonomy" id="1618549"/>
    <lineage>
        <taxon>Bacteria</taxon>
        <taxon>Candidatus Woeseibacteriota</taxon>
    </lineage>
</organism>
<dbReference type="PROSITE" id="PS51161">
    <property type="entry name" value="ATP_CONE"/>
    <property type="match status" value="1"/>
</dbReference>
<dbReference type="GO" id="GO:0045892">
    <property type="term" value="P:negative regulation of DNA-templated transcription"/>
    <property type="evidence" value="ECO:0007669"/>
    <property type="project" value="InterPro"/>
</dbReference>
<dbReference type="AlphaFoldDB" id="A0A0G0MB28"/>
<evidence type="ECO:0000256" key="3">
    <source>
        <dbReference type="PROSITE-ProRule" id="PRU00492"/>
    </source>
</evidence>
<dbReference type="EMBL" id="LBWA01000011">
    <property type="protein sequence ID" value="KKQ97555.1"/>
    <property type="molecule type" value="Genomic_DNA"/>
</dbReference>
<evidence type="ECO:0000313" key="6">
    <source>
        <dbReference type="Proteomes" id="UP000034325"/>
    </source>
</evidence>
<keyword evidence="1 3" id="KW-0547">Nucleotide-binding</keyword>
<dbReference type="PANTHER" id="PTHR30455">
    <property type="entry name" value="TRANSCRIPTIONAL REPRESSOR NRDR"/>
    <property type="match status" value="1"/>
</dbReference>
<dbReference type="GO" id="GO:0005524">
    <property type="term" value="F:ATP binding"/>
    <property type="evidence" value="ECO:0007669"/>
    <property type="project" value="UniProtKB-UniRule"/>
</dbReference>
<keyword evidence="2 3" id="KW-0067">ATP-binding</keyword>
<evidence type="ECO:0000259" key="4">
    <source>
        <dbReference type="PROSITE" id="PS51161"/>
    </source>
</evidence>
<gene>
    <name evidence="5" type="ORF">UT23_C0011G0026</name>
</gene>
<accession>A0A0G0MB28</accession>
<reference evidence="5 6" key="1">
    <citation type="journal article" date="2015" name="Nature">
        <title>rRNA introns, odd ribosomes, and small enigmatic genomes across a large radiation of phyla.</title>
        <authorList>
            <person name="Brown C.T."/>
            <person name="Hug L.A."/>
            <person name="Thomas B.C."/>
            <person name="Sharon I."/>
            <person name="Castelle C.J."/>
            <person name="Singh A."/>
            <person name="Wilkins M.J."/>
            <person name="Williams K.H."/>
            <person name="Banfield J.F."/>
        </authorList>
    </citation>
    <scope>NUCLEOTIDE SEQUENCE [LARGE SCALE GENOMIC DNA]</scope>
</reference>
<feature type="domain" description="ATP-cone" evidence="4">
    <location>
        <begin position="3"/>
        <end position="88"/>
    </location>
</feature>
<dbReference type="Proteomes" id="UP000034325">
    <property type="component" value="Unassembled WGS sequence"/>
</dbReference>
<proteinExistence type="predicted"/>
<dbReference type="InterPro" id="IPR005144">
    <property type="entry name" value="ATP-cone_dom"/>
</dbReference>
<sequence>MDIKVVKRNGKIETFDPEKIIRVLKAAGLDQVEAEKLTAKIINWLNERAKSQVTSLQIRDRVIIEIQKVDRVAAERFISYEKYKDKNYEVNY</sequence>
<dbReference type="GO" id="GO:0008270">
    <property type="term" value="F:zinc ion binding"/>
    <property type="evidence" value="ECO:0007669"/>
    <property type="project" value="InterPro"/>
</dbReference>
<evidence type="ECO:0000256" key="2">
    <source>
        <dbReference type="ARBA" id="ARBA00022840"/>
    </source>
</evidence>
<comment type="caution">
    <text evidence="5">The sequence shown here is derived from an EMBL/GenBank/DDBJ whole genome shotgun (WGS) entry which is preliminary data.</text>
</comment>
<name>A0A0G0MB28_9BACT</name>
<dbReference type="PANTHER" id="PTHR30455:SF2">
    <property type="entry name" value="TRANSCRIPTIONAL REPRESSOR NRDR"/>
    <property type="match status" value="1"/>
</dbReference>
<protein>
    <recommendedName>
        <fullName evidence="4">ATP-cone domain-containing protein</fullName>
    </recommendedName>
</protein>